<evidence type="ECO:0000313" key="2">
    <source>
        <dbReference type="EMBL" id="CAG8718715.1"/>
    </source>
</evidence>
<dbReference type="Proteomes" id="UP000789375">
    <property type="component" value="Unassembled WGS sequence"/>
</dbReference>
<feature type="region of interest" description="Disordered" evidence="1">
    <location>
        <begin position="109"/>
        <end position="147"/>
    </location>
</feature>
<dbReference type="AlphaFoldDB" id="A0A9N9I2P2"/>
<organism evidence="2 3">
    <name type="scientific">Funneliformis mosseae</name>
    <name type="common">Endomycorrhizal fungus</name>
    <name type="synonym">Glomus mosseae</name>
    <dbReference type="NCBI Taxonomy" id="27381"/>
    <lineage>
        <taxon>Eukaryota</taxon>
        <taxon>Fungi</taxon>
        <taxon>Fungi incertae sedis</taxon>
        <taxon>Mucoromycota</taxon>
        <taxon>Glomeromycotina</taxon>
        <taxon>Glomeromycetes</taxon>
        <taxon>Glomerales</taxon>
        <taxon>Glomeraceae</taxon>
        <taxon>Funneliformis</taxon>
    </lineage>
</organism>
<comment type="caution">
    <text evidence="2">The sequence shown here is derived from an EMBL/GenBank/DDBJ whole genome shotgun (WGS) entry which is preliminary data.</text>
</comment>
<proteinExistence type="predicted"/>
<keyword evidence="3" id="KW-1185">Reference proteome</keyword>
<feature type="non-terminal residue" evidence="2">
    <location>
        <position position="331"/>
    </location>
</feature>
<evidence type="ECO:0000313" key="3">
    <source>
        <dbReference type="Proteomes" id="UP000789375"/>
    </source>
</evidence>
<reference evidence="2" key="1">
    <citation type="submission" date="2021-06" db="EMBL/GenBank/DDBJ databases">
        <authorList>
            <person name="Kallberg Y."/>
            <person name="Tangrot J."/>
            <person name="Rosling A."/>
        </authorList>
    </citation>
    <scope>NUCLEOTIDE SEQUENCE</scope>
    <source>
        <strain evidence="2">87-6 pot B 2015</strain>
    </source>
</reference>
<sequence length="331" mass="38721">MLSWVRDNLKDLKPENFYKKFGYSHTSRKQAEEKLRELLTAIKNENNIINRKKASCLLDSFESWTISIDCERYWWDVEVSLGRSSHEVMGRISAYNTIKNFTRKINDEEKDLNEFQPPSKRAKNEPRTPENKIITDPMNNPFFERSNDSDGSWLGPGKINIKESEIQNKWVLDGINISDIFFQFRQLSIKKTLDGSIEGTSEILALNHIFLIQDSENNGQIIDKQLWDKAIQQIYQKYPPPDPPKDWLSKCYEMSKMARKDFKNSKSLLKHWYKSSNEESNDIIFDVFYNILGVYTSSGSMKHLHEDSFAHKALSPVISPFLGIRLKFLQF</sequence>
<protein>
    <submittedName>
        <fullName evidence="2">8782_t:CDS:1</fullName>
    </submittedName>
</protein>
<accession>A0A9N9I2P2</accession>
<dbReference type="EMBL" id="CAJVPP010012737">
    <property type="protein sequence ID" value="CAG8718715.1"/>
    <property type="molecule type" value="Genomic_DNA"/>
</dbReference>
<evidence type="ECO:0000256" key="1">
    <source>
        <dbReference type="SAM" id="MobiDB-lite"/>
    </source>
</evidence>
<gene>
    <name evidence="2" type="ORF">FMOSSE_LOCUS14836</name>
</gene>
<name>A0A9N9I2P2_FUNMO</name>